<proteinExistence type="predicted"/>
<sequence length="296" mass="34226">MSLAPIMADYLKRIGADNVLIKGIKRYGNSILHSIMINCLVNGFTIKEGNFVGRLYDNELGIEIYTPKREGVTVRYGIKKGEFNLDPIFIPAYPKFVVDMKLWNYLTDEERKDLIRQIGLSISVTRKYFWDGNLVIANQPSCLDFMLNYMFNGFSYKVPREFKLEHNSVVLDPYAEDEIDEDLIRRTKVFIIGGIVDKGKRFDRATEYLTKVSGYQEVKRYRITLRSSIIGVPDRINKILEILMKVIHGSTLEDAIIEEQTSSEKLARAKYEIVKGNKDLSWLKMDDRLVEKLKGE</sequence>
<name>A0A6A9QQ89_SULME</name>
<dbReference type="NCBIfam" id="NF041071">
    <property type="entry name" value="Trm10_mtase_Thprot"/>
    <property type="match status" value="1"/>
</dbReference>
<keyword evidence="1" id="KW-0489">Methyltransferase</keyword>
<keyword evidence="6" id="KW-1185">Reference proteome</keyword>
<evidence type="ECO:0000256" key="2">
    <source>
        <dbReference type="ARBA" id="ARBA00022679"/>
    </source>
</evidence>
<dbReference type="Gene3D" id="3.40.1280.30">
    <property type="match status" value="1"/>
</dbReference>
<dbReference type="InterPro" id="IPR053623">
    <property type="entry name" value="TRM10_methyltransferase"/>
</dbReference>
<dbReference type="InterPro" id="IPR038459">
    <property type="entry name" value="MT_TRM10-typ_sf"/>
</dbReference>
<comment type="caution">
    <text evidence="5">The sequence shown here is derived from an EMBL/GenBank/DDBJ whole genome shotgun (WGS) entry which is preliminary data.</text>
</comment>
<evidence type="ECO:0000313" key="6">
    <source>
        <dbReference type="Proteomes" id="UP000470772"/>
    </source>
</evidence>
<organism evidence="5 6">
    <name type="scientific">Sulfuracidifex metallicus DSM 6482 = JCM 9184</name>
    <dbReference type="NCBI Taxonomy" id="523847"/>
    <lineage>
        <taxon>Archaea</taxon>
        <taxon>Thermoproteota</taxon>
        <taxon>Thermoprotei</taxon>
        <taxon>Sulfolobales</taxon>
        <taxon>Sulfolobaceae</taxon>
        <taxon>Sulfuracidifex</taxon>
    </lineage>
</organism>
<dbReference type="EMBL" id="WGGD01000005">
    <property type="protein sequence ID" value="MUN29928.1"/>
    <property type="molecule type" value="Genomic_DNA"/>
</dbReference>
<evidence type="ECO:0000259" key="4">
    <source>
        <dbReference type="PROSITE" id="PS51675"/>
    </source>
</evidence>
<feature type="domain" description="SAM-dependent MTase TRM10-type" evidence="4">
    <location>
        <begin position="80"/>
        <end position="268"/>
    </location>
</feature>
<protein>
    <recommendedName>
        <fullName evidence="4">SAM-dependent MTase TRM10-type domain-containing protein</fullName>
    </recommendedName>
</protein>
<keyword evidence="2" id="KW-0808">Transferase</keyword>
<accession>A0A6A9QQ89</accession>
<dbReference type="RefSeq" id="WP_156017658.1">
    <property type="nucleotide sequence ID" value="NZ_WGGD01000005.1"/>
</dbReference>
<evidence type="ECO:0000313" key="5">
    <source>
        <dbReference type="EMBL" id="MUN29928.1"/>
    </source>
</evidence>
<dbReference type="GO" id="GO:0008168">
    <property type="term" value="F:methyltransferase activity"/>
    <property type="evidence" value="ECO:0007669"/>
    <property type="project" value="UniProtKB-KW"/>
</dbReference>
<gene>
    <name evidence="5" type="ORF">GC250_10900</name>
</gene>
<dbReference type="PROSITE" id="PS51675">
    <property type="entry name" value="SAM_MT_TRM10"/>
    <property type="match status" value="1"/>
</dbReference>
<reference evidence="5 6" key="1">
    <citation type="submission" date="2019-10" db="EMBL/GenBank/DDBJ databases">
        <title>Sequencing and Assembly of Multiple Reported Metal-Biooxidizing Members of the Extremely Thermoacidophilic Archaeal Family Sulfolobaceae.</title>
        <authorList>
            <person name="Counts J.A."/>
            <person name="Kelly R.M."/>
        </authorList>
    </citation>
    <scope>NUCLEOTIDE SEQUENCE [LARGE SCALE GENOMIC DNA]</scope>
    <source>
        <strain evidence="5 6">DSM 6482</strain>
    </source>
</reference>
<keyword evidence="3" id="KW-0949">S-adenosyl-L-methionine</keyword>
<evidence type="ECO:0000256" key="1">
    <source>
        <dbReference type="ARBA" id="ARBA00022603"/>
    </source>
</evidence>
<dbReference type="Proteomes" id="UP000470772">
    <property type="component" value="Unassembled WGS sequence"/>
</dbReference>
<dbReference type="GO" id="GO:0032259">
    <property type="term" value="P:methylation"/>
    <property type="evidence" value="ECO:0007669"/>
    <property type="project" value="UniProtKB-KW"/>
</dbReference>
<dbReference type="InterPro" id="IPR028564">
    <property type="entry name" value="MT_TRM10-typ"/>
</dbReference>
<evidence type="ECO:0000256" key="3">
    <source>
        <dbReference type="ARBA" id="ARBA00022691"/>
    </source>
</evidence>
<dbReference type="AlphaFoldDB" id="A0A6A9QQ89"/>
<dbReference type="CDD" id="cd18099">
    <property type="entry name" value="Trm10arch"/>
    <property type="match status" value="1"/>
</dbReference>